<accession>A0ABU0V2E7</accession>
<dbReference type="SUPFAM" id="SSF57783">
    <property type="entry name" value="Zinc beta-ribbon"/>
    <property type="match status" value="1"/>
</dbReference>
<proteinExistence type="predicted"/>
<dbReference type="Gene3D" id="3.90.580.10">
    <property type="entry name" value="Zinc finger, CHC2-type domain"/>
    <property type="match status" value="1"/>
</dbReference>
<dbReference type="Gene3D" id="3.40.1360.10">
    <property type="match status" value="1"/>
</dbReference>
<evidence type="ECO:0000313" key="2">
    <source>
        <dbReference type="Proteomes" id="UP001177898"/>
    </source>
</evidence>
<dbReference type="Proteomes" id="UP001177898">
    <property type="component" value="Unassembled WGS sequence"/>
</dbReference>
<reference evidence="1" key="1">
    <citation type="submission" date="2023-08" db="EMBL/GenBank/DDBJ databases">
        <title>Functional annotation and safety assessment of Bacillus stercoris.</title>
        <authorList>
            <person name="Pandit N.T."/>
            <person name="Ahir S.V."/>
            <person name="Chauhan D.A."/>
            <person name="Bose A."/>
            <person name="Dunlap C."/>
            <person name="Doshi J.A."/>
        </authorList>
    </citation>
    <scope>NUCLEOTIDE SEQUENCE</scope>
    <source>
        <strain evidence="1">ZBMF30</strain>
    </source>
</reference>
<evidence type="ECO:0000313" key="1">
    <source>
        <dbReference type="EMBL" id="MDQ1851012.1"/>
    </source>
</evidence>
<keyword evidence="2" id="KW-1185">Reference proteome</keyword>
<name>A0ABU0V2E7_9BACI</name>
<dbReference type="EMBL" id="JAVCYS010000002">
    <property type="protein sequence ID" value="MDQ1851012.1"/>
    <property type="molecule type" value="Genomic_DNA"/>
</dbReference>
<sequence length="338" mass="38285">MDVYDLKNHIIENPEHIVLILEKTGFYNVDERGNEYRCARKKGRNPTSVKVNKTTLGATCFSTNLKGDLITLVQNKLGLSFPKTIKRISEIVDYKSEEEYKPPELPFGGFYKKIRKLSNTMDLALETYSDDILDQFVSVPNKLFYEDGILPLTQSLFQVGYDSVSGRITVPWKSLSGELCGVMGRLNKKEVNDEETKWLPIISFPKSKTLYGFVENYSSIREKSIVMIGESEKHSMALASKGLNVGVSLGGSFLSEIQANHIKSMFPKKSLVMMDEGLGEEHSVEIANSLKFENFFENEVGYIFDRENQYLPKGSKMAPSDLDKSTLHLLIRDCTVWI</sequence>
<comment type="caution">
    <text evidence="1">The sequence shown here is derived from an EMBL/GenBank/DDBJ whole genome shotgun (WGS) entry which is preliminary data.</text>
</comment>
<dbReference type="SUPFAM" id="SSF56731">
    <property type="entry name" value="DNA primase core"/>
    <property type="match status" value="1"/>
</dbReference>
<organism evidence="1 2">
    <name type="scientific">Bacillus stercoris</name>
    <dbReference type="NCBI Taxonomy" id="2054641"/>
    <lineage>
        <taxon>Bacteria</taxon>
        <taxon>Bacillati</taxon>
        <taxon>Bacillota</taxon>
        <taxon>Bacilli</taxon>
        <taxon>Bacillales</taxon>
        <taxon>Bacillaceae</taxon>
        <taxon>Bacillus</taxon>
    </lineage>
</organism>
<evidence type="ECO:0008006" key="3">
    <source>
        <dbReference type="Google" id="ProtNLM"/>
    </source>
</evidence>
<protein>
    <recommendedName>
        <fullName evidence="3">Toprim domain-containing protein</fullName>
    </recommendedName>
</protein>
<dbReference type="InterPro" id="IPR036977">
    <property type="entry name" value="DNA_primase_Znf_CHC2"/>
</dbReference>
<gene>
    <name evidence="1" type="ORF">RAQ16_01170</name>
</gene>
<dbReference type="RefSeq" id="WP_306644831.1">
    <property type="nucleotide sequence ID" value="NZ_JAVCYS010000002.1"/>
</dbReference>